<evidence type="ECO:0000313" key="4">
    <source>
        <dbReference type="EMBL" id="SCG14897.1"/>
    </source>
</evidence>
<evidence type="ECO:0000313" key="5">
    <source>
        <dbReference type="Proteomes" id="UP000198251"/>
    </source>
</evidence>
<feature type="signal peptide" evidence="2">
    <location>
        <begin position="1"/>
        <end position="33"/>
    </location>
</feature>
<dbReference type="InterPro" id="IPR006311">
    <property type="entry name" value="TAT_signal"/>
</dbReference>
<dbReference type="PROSITE" id="PS51318">
    <property type="entry name" value="TAT"/>
    <property type="match status" value="1"/>
</dbReference>
<dbReference type="AlphaFoldDB" id="A0A1C5G585"/>
<dbReference type="Gene3D" id="6.10.250.3150">
    <property type="match status" value="1"/>
</dbReference>
<accession>A0A1C5G585</accession>
<feature type="region of interest" description="Disordered" evidence="1">
    <location>
        <begin position="190"/>
        <end position="248"/>
    </location>
</feature>
<name>A0A1C5G585_MICEH</name>
<organism evidence="4 5">
    <name type="scientific">Micromonospora echinofusca</name>
    <dbReference type="NCBI Taxonomy" id="47858"/>
    <lineage>
        <taxon>Bacteria</taxon>
        <taxon>Bacillati</taxon>
        <taxon>Actinomycetota</taxon>
        <taxon>Actinomycetes</taxon>
        <taxon>Micromonosporales</taxon>
        <taxon>Micromonosporaceae</taxon>
        <taxon>Micromonospora</taxon>
    </lineage>
</organism>
<feature type="domain" description="ARB-07466-like C-terminal" evidence="3">
    <location>
        <begin position="246"/>
        <end position="353"/>
    </location>
</feature>
<dbReference type="Proteomes" id="UP000198251">
    <property type="component" value="Chromosome I"/>
</dbReference>
<dbReference type="Pfam" id="PF26571">
    <property type="entry name" value="VldE"/>
    <property type="match status" value="1"/>
</dbReference>
<dbReference type="EMBL" id="LT607733">
    <property type="protein sequence ID" value="SCG14897.1"/>
    <property type="molecule type" value="Genomic_DNA"/>
</dbReference>
<protein>
    <recommendedName>
        <fullName evidence="3">ARB-07466-like C-terminal domain-containing protein</fullName>
    </recommendedName>
</protein>
<dbReference type="InterPro" id="IPR058593">
    <property type="entry name" value="ARB_07466-like_C"/>
</dbReference>
<evidence type="ECO:0000256" key="2">
    <source>
        <dbReference type="SAM" id="SignalP"/>
    </source>
</evidence>
<evidence type="ECO:0000259" key="3">
    <source>
        <dbReference type="Pfam" id="PF26571"/>
    </source>
</evidence>
<sequence length="362" mass="38077">MPVMAPVRRRAARTAALITTMLALGAAVAPVTAAPAAAATRAGLLAATPGQDEEGGTPALRAQLEAASKGYLDAKRALDTSAKRQQQLAAQLKTTEVELTARSAKVGEIAGAAYRTGRLSVASALLNSGSPDGFMDRAAALDAVAAKEDRALRELQQTRDEAARTKLALDGEIREQRKQVTVMAKRKEQAERALTVANQKQQQRQSAGGGGSPGGTSSKTAKAAPRNSDGSWPRESCSVNDPTPANGCITPRTLHALNQAKAAGFTRYVSCYRPGGSGEHPKGRACDFAAQKGGFGGDATGGDRTYGNNLAAFYVRNADRLAVLYVIWYRQIWLPSSGWKSYSGANGDPSSDHTNHVHLSVY</sequence>
<keyword evidence="5" id="KW-1185">Reference proteome</keyword>
<evidence type="ECO:0000256" key="1">
    <source>
        <dbReference type="SAM" id="MobiDB-lite"/>
    </source>
</evidence>
<reference evidence="4 5" key="1">
    <citation type="submission" date="2016-06" db="EMBL/GenBank/DDBJ databases">
        <authorList>
            <person name="Kjaerup R.B."/>
            <person name="Dalgaard T.S."/>
            <person name="Juul-Madsen H.R."/>
        </authorList>
    </citation>
    <scope>NUCLEOTIDE SEQUENCE [LARGE SCALE GENOMIC DNA]</scope>
    <source>
        <strain evidence="4 5">DSM 43913</strain>
    </source>
</reference>
<keyword evidence="2" id="KW-0732">Signal</keyword>
<gene>
    <name evidence="4" type="ORF">GA0070610_1116</name>
</gene>
<feature type="chain" id="PRO_5039209351" description="ARB-07466-like C-terminal domain-containing protein" evidence="2">
    <location>
        <begin position="34"/>
        <end position="362"/>
    </location>
</feature>
<proteinExistence type="predicted"/>